<name>A0ABC8W830_9POAL</name>
<gene>
    <name evidence="2" type="ORF">URODEC1_LOCUS10888</name>
</gene>
<dbReference type="Pfam" id="PF24523">
    <property type="entry name" value="DUF7595"/>
    <property type="match status" value="1"/>
</dbReference>
<organism evidence="2 3">
    <name type="scientific">Urochloa decumbens</name>
    <dbReference type="NCBI Taxonomy" id="240449"/>
    <lineage>
        <taxon>Eukaryota</taxon>
        <taxon>Viridiplantae</taxon>
        <taxon>Streptophyta</taxon>
        <taxon>Embryophyta</taxon>
        <taxon>Tracheophyta</taxon>
        <taxon>Spermatophyta</taxon>
        <taxon>Magnoliopsida</taxon>
        <taxon>Liliopsida</taxon>
        <taxon>Poales</taxon>
        <taxon>Poaceae</taxon>
        <taxon>PACMAD clade</taxon>
        <taxon>Panicoideae</taxon>
        <taxon>Panicodae</taxon>
        <taxon>Paniceae</taxon>
        <taxon>Melinidinae</taxon>
        <taxon>Urochloa</taxon>
    </lineage>
</organism>
<dbReference type="InterPro" id="IPR036047">
    <property type="entry name" value="F-box-like_dom_sf"/>
</dbReference>
<sequence length="429" mass="47066">MEDDAPAAAALPVDLVLEIAARSDPATLLRCAAACRALRLGAASPVFHRGLRLRHAGGEGGRFVPALLRGFFHQRRRRAEGEDPRFVDPLLPRGAPSPEPFRSFLSEYTDLFEFYAPAAARGGLVALRSSNPDEEEEPSVVTTCTSMGVCDPMAGSLEFFRPPGISAHSHVLLSHGCDGIGCRFRLVAANLQSPQADDRAACCCLQTQAYSSDTGAWGPITETWVPGLPRGAEFVRPAALVLDGVAHWLCMSSDHQSYCVLTFSSKASPTVTVTVIREEDDGDDHCRRLHGRKPEELLLVSSPVEGRVSLLVAEQGLEISLWTADAAGSCWTRQVMVDTEKVRQAAAPMELPLDGKRELRWFGEKSGGVLRVVEPVRGCSLYFMLGMGTGRVRMLCRFCRDRDVLVFFPYEMDLSFWRPKITPNVIVHR</sequence>
<dbReference type="PANTHER" id="PTHR35828:SF45">
    <property type="entry name" value="F-BOX DOMAIN-CONTAINING PROTEIN"/>
    <property type="match status" value="1"/>
</dbReference>
<evidence type="ECO:0000313" key="3">
    <source>
        <dbReference type="Proteomes" id="UP001497457"/>
    </source>
</evidence>
<dbReference type="AlphaFoldDB" id="A0ABC8W830"/>
<proteinExistence type="predicted"/>
<protein>
    <recommendedName>
        <fullName evidence="1">DUF7595 domain-containing protein</fullName>
    </recommendedName>
</protein>
<feature type="domain" description="DUF7595" evidence="1">
    <location>
        <begin position="110"/>
        <end position="376"/>
    </location>
</feature>
<dbReference type="SUPFAM" id="SSF81383">
    <property type="entry name" value="F-box domain"/>
    <property type="match status" value="1"/>
</dbReference>
<dbReference type="CDD" id="cd09917">
    <property type="entry name" value="F-box_SF"/>
    <property type="match status" value="1"/>
</dbReference>
<keyword evidence="3" id="KW-1185">Reference proteome</keyword>
<accession>A0ABC8W830</accession>
<evidence type="ECO:0000313" key="2">
    <source>
        <dbReference type="EMBL" id="CAL4904032.1"/>
    </source>
</evidence>
<dbReference type="PANTHER" id="PTHR35828">
    <property type="entry name" value="OS08G0203800 PROTEIN-RELATED"/>
    <property type="match status" value="1"/>
</dbReference>
<dbReference type="EMBL" id="OZ075121">
    <property type="protein sequence ID" value="CAL4904032.1"/>
    <property type="molecule type" value="Genomic_DNA"/>
</dbReference>
<reference evidence="2" key="1">
    <citation type="submission" date="2024-10" db="EMBL/GenBank/DDBJ databases">
        <authorList>
            <person name="Ryan C."/>
        </authorList>
    </citation>
    <scope>NUCLEOTIDE SEQUENCE [LARGE SCALE GENOMIC DNA]</scope>
</reference>
<dbReference type="Proteomes" id="UP001497457">
    <property type="component" value="Chromosome 11b"/>
</dbReference>
<dbReference type="InterPro" id="IPR056016">
    <property type="entry name" value="DUF7595"/>
</dbReference>
<evidence type="ECO:0000259" key="1">
    <source>
        <dbReference type="Pfam" id="PF24523"/>
    </source>
</evidence>